<evidence type="ECO:0000313" key="2">
    <source>
        <dbReference type="EMBL" id="PER55586.1"/>
    </source>
</evidence>
<feature type="domain" description="DDH" evidence="1">
    <location>
        <begin position="60"/>
        <end position="183"/>
    </location>
</feature>
<gene>
    <name evidence="2" type="ORF">CN495_07475</name>
</gene>
<accession>A0ABD6S700</accession>
<dbReference type="Pfam" id="PF01368">
    <property type="entry name" value="DHH"/>
    <property type="match status" value="1"/>
</dbReference>
<proteinExistence type="predicted"/>
<dbReference type="InterPro" id="IPR051673">
    <property type="entry name" value="SSDNA_exonuclease_RecJ"/>
</dbReference>
<dbReference type="RefSeq" id="WP_098316936.1">
    <property type="nucleotide sequence ID" value="NZ_NTYF01000023.1"/>
</dbReference>
<organism evidence="2 3">
    <name type="scientific">Bacillus thuringiensis</name>
    <dbReference type="NCBI Taxonomy" id="1428"/>
    <lineage>
        <taxon>Bacteria</taxon>
        <taxon>Bacillati</taxon>
        <taxon>Bacillota</taxon>
        <taxon>Bacilli</taxon>
        <taxon>Bacillales</taxon>
        <taxon>Bacillaceae</taxon>
        <taxon>Bacillus</taxon>
        <taxon>Bacillus cereus group</taxon>
    </lineage>
</organism>
<dbReference type="PANTHER" id="PTHR30255">
    <property type="entry name" value="SINGLE-STRANDED-DNA-SPECIFIC EXONUCLEASE RECJ"/>
    <property type="match status" value="1"/>
</dbReference>
<name>A0ABD6S700_BACTU</name>
<dbReference type="SUPFAM" id="SSF64182">
    <property type="entry name" value="DHH phosphoesterases"/>
    <property type="match status" value="1"/>
</dbReference>
<dbReference type="Proteomes" id="UP000219897">
    <property type="component" value="Unassembled WGS sequence"/>
</dbReference>
<dbReference type="InterPro" id="IPR038763">
    <property type="entry name" value="DHH_sf"/>
</dbReference>
<dbReference type="Gene3D" id="3.10.310.30">
    <property type="match status" value="1"/>
</dbReference>
<dbReference type="PANTHER" id="PTHR30255:SF2">
    <property type="entry name" value="SINGLE-STRANDED-DNA-SPECIFIC EXONUCLEASE RECJ"/>
    <property type="match status" value="1"/>
</dbReference>
<protein>
    <recommendedName>
        <fullName evidence="1">DDH domain-containing protein</fullName>
    </recommendedName>
</protein>
<dbReference type="Gene3D" id="3.90.1640.30">
    <property type="match status" value="1"/>
</dbReference>
<evidence type="ECO:0000313" key="3">
    <source>
        <dbReference type="Proteomes" id="UP000219897"/>
    </source>
</evidence>
<evidence type="ECO:0000259" key="1">
    <source>
        <dbReference type="Pfam" id="PF01368"/>
    </source>
</evidence>
<comment type="caution">
    <text evidence="2">The sequence shown here is derived from an EMBL/GenBank/DDBJ whole genome shotgun (WGS) entry which is preliminary data.</text>
</comment>
<dbReference type="EMBL" id="NTYF01000023">
    <property type="protein sequence ID" value="PER55586.1"/>
    <property type="molecule type" value="Genomic_DNA"/>
</dbReference>
<dbReference type="InterPro" id="IPR001667">
    <property type="entry name" value="DDH_dom"/>
</dbReference>
<sequence>MATATKRTALDIILSKRGMTHADLEERKQETLQWQALEEVVNVLSFEVFMSEAPLKIGVEYDCDVDGLYAGHILEDFLIRFGKPVVRYMNNDKTHGLTKGAVDWAKSEQLDWLFVVDAGSGNLAEMEELTALGMKVVVLDHHPYKRERPLPQGAWVVNPLDDANLPKLSGCGVVYRTIEALGKRFNVMTEMYEKYVGITVISDICDMRDAENRYYVRRAYAEYRANSLFNQFQFYGSYRSFYGYGLIPYLNALIRVGESKRAMVMVSSMHIPAKMNAVKRDVKRVKTRQDEMIAELTVSGHLFETENFVVHLRKQKPELRLIGGLTASRLVDKYGKSALVLYFDDETKKWGGSFRGKQFDNSALQEWGFHCQGHPFACGVTVDSPTLVKFKQEFHLDAPPVQEVDFRTSMKGLKKQTWLTLADFNEMSGAGVPEVVIELKEKVSDAVDIHVVSPKRRDILFEDGLVVVDFTGKEDDIIRITPALAKDGYQFIRK</sequence>
<dbReference type="AlphaFoldDB" id="A0ABD6S700"/>
<reference evidence="2 3" key="1">
    <citation type="submission" date="2017-09" db="EMBL/GenBank/DDBJ databases">
        <title>Large-scale bioinformatics analysis of Bacillus genomes uncovers conserved roles of natural products in bacterial physiology.</title>
        <authorList>
            <consortium name="Agbiome Team Llc"/>
            <person name="Bleich R.M."/>
            <person name="Kirk G.J."/>
            <person name="Santa Maria K.C."/>
            <person name="Allen S.E."/>
            <person name="Farag S."/>
            <person name="Shank E.A."/>
            <person name="Bowers A."/>
        </authorList>
    </citation>
    <scope>NUCLEOTIDE SEQUENCE [LARGE SCALE GENOMIC DNA]</scope>
    <source>
        <strain evidence="2 3">AFS005140</strain>
    </source>
</reference>
<dbReference type="GO" id="GO:0004527">
    <property type="term" value="F:exonuclease activity"/>
    <property type="evidence" value="ECO:0007669"/>
    <property type="project" value="UniProtKB-KW"/>
</dbReference>